<evidence type="ECO:0000256" key="1">
    <source>
        <dbReference type="SAM" id="MobiDB-lite"/>
    </source>
</evidence>
<accession>A0A9N9KIN0</accession>
<evidence type="ECO:0000313" key="2">
    <source>
        <dbReference type="EMBL" id="CAG8828749.1"/>
    </source>
</evidence>
<feature type="region of interest" description="Disordered" evidence="1">
    <location>
        <begin position="1"/>
        <end position="44"/>
    </location>
</feature>
<proteinExistence type="predicted"/>
<sequence>NNSQKLRSRPQGSREEKASKERKNSQKPQSQFQESRGEKASKKK</sequence>
<name>A0A9N9KIN0_9GLOM</name>
<dbReference type="AlphaFoldDB" id="A0A9N9KIN0"/>
<evidence type="ECO:0000313" key="3">
    <source>
        <dbReference type="Proteomes" id="UP000789405"/>
    </source>
</evidence>
<feature type="compositionally biased region" description="Basic and acidic residues" evidence="1">
    <location>
        <begin position="35"/>
        <end position="44"/>
    </location>
</feature>
<feature type="compositionally biased region" description="Basic and acidic residues" evidence="1">
    <location>
        <begin position="12"/>
        <end position="24"/>
    </location>
</feature>
<reference evidence="2" key="1">
    <citation type="submission" date="2021-06" db="EMBL/GenBank/DDBJ databases">
        <authorList>
            <person name="Kallberg Y."/>
            <person name="Tangrot J."/>
            <person name="Rosling A."/>
        </authorList>
    </citation>
    <scope>NUCLEOTIDE SEQUENCE</scope>
    <source>
        <strain evidence="2">MA453B</strain>
    </source>
</reference>
<dbReference type="EMBL" id="CAJVPY010071915">
    <property type="protein sequence ID" value="CAG8828749.1"/>
    <property type="molecule type" value="Genomic_DNA"/>
</dbReference>
<keyword evidence="3" id="KW-1185">Reference proteome</keyword>
<dbReference type="Proteomes" id="UP000789405">
    <property type="component" value="Unassembled WGS sequence"/>
</dbReference>
<feature type="non-terminal residue" evidence="2">
    <location>
        <position position="1"/>
    </location>
</feature>
<feature type="non-terminal residue" evidence="2">
    <location>
        <position position="44"/>
    </location>
</feature>
<gene>
    <name evidence="2" type="ORF">DERYTH_LOCUS28549</name>
</gene>
<protein>
    <submittedName>
        <fullName evidence="2">3960_t:CDS:1</fullName>
    </submittedName>
</protein>
<comment type="caution">
    <text evidence="2">The sequence shown here is derived from an EMBL/GenBank/DDBJ whole genome shotgun (WGS) entry which is preliminary data.</text>
</comment>
<organism evidence="2 3">
    <name type="scientific">Dentiscutata erythropus</name>
    <dbReference type="NCBI Taxonomy" id="1348616"/>
    <lineage>
        <taxon>Eukaryota</taxon>
        <taxon>Fungi</taxon>
        <taxon>Fungi incertae sedis</taxon>
        <taxon>Mucoromycota</taxon>
        <taxon>Glomeromycotina</taxon>
        <taxon>Glomeromycetes</taxon>
        <taxon>Diversisporales</taxon>
        <taxon>Gigasporaceae</taxon>
        <taxon>Dentiscutata</taxon>
    </lineage>
</organism>